<keyword evidence="4" id="KW-0802">TPR repeat</keyword>
<feature type="domain" description="NolW-like" evidence="8">
    <location>
        <begin position="278"/>
        <end position="337"/>
    </location>
</feature>
<dbReference type="GO" id="GO:0009279">
    <property type="term" value="C:cell outer membrane"/>
    <property type="evidence" value="ECO:0007669"/>
    <property type="project" value="UniProtKB-SubCell"/>
</dbReference>
<dbReference type="GO" id="GO:0015627">
    <property type="term" value="C:type II protein secretion system complex"/>
    <property type="evidence" value="ECO:0007669"/>
    <property type="project" value="TreeGrafter"/>
</dbReference>
<dbReference type="InterPro" id="IPR050810">
    <property type="entry name" value="Bact_Secretion_Sys_Channel"/>
</dbReference>
<dbReference type="PRINTS" id="PR00811">
    <property type="entry name" value="BCTERIALGSPD"/>
</dbReference>
<keyword evidence="10" id="KW-1185">Reference proteome</keyword>
<proteinExistence type="inferred from homology"/>
<dbReference type="InterPro" id="IPR001775">
    <property type="entry name" value="GspD/PilQ"/>
</dbReference>
<evidence type="ECO:0000256" key="3">
    <source>
        <dbReference type="ARBA" id="ARBA00023136"/>
    </source>
</evidence>
<name>A0A1W1H849_9BACT</name>
<organism evidence="9 10">
    <name type="scientific">Desulfamplus magnetovallimortis</name>
    <dbReference type="NCBI Taxonomy" id="1246637"/>
    <lineage>
        <taxon>Bacteria</taxon>
        <taxon>Pseudomonadati</taxon>
        <taxon>Thermodesulfobacteriota</taxon>
        <taxon>Desulfobacteria</taxon>
        <taxon>Desulfobacterales</taxon>
        <taxon>Desulfobacteraceae</taxon>
        <taxon>Desulfamplus</taxon>
    </lineage>
</organism>
<evidence type="ECO:0000256" key="5">
    <source>
        <dbReference type="RuleBase" id="RU004003"/>
    </source>
</evidence>
<dbReference type="InterPro" id="IPR019734">
    <property type="entry name" value="TPR_rpt"/>
</dbReference>
<dbReference type="InterPro" id="IPR004846">
    <property type="entry name" value="T2SS/T3SS_dom"/>
</dbReference>
<sequence length="619" mass="69331">MNNGNAGGCVRLFILAFLLTSMLVLQGCMGAGRMEPLPCTEIDSMDLKARVACYQKQLETVPPSMRHSIELALKKEQYTLSILYMEQGSRYLEDNNLSQASDFLSKSIEAFPGNDRASQLLIQTLNRQKSLELVDRAESLIAQKSFDSAKKLLEEALTLYPENREALGFLEHFKNRNFRSSEYDIFIESDQKFSLRFKETAILDVFDIISKLADINIVFDKDVRQQNISVFVKDIYVMDFLEMLLKTNNLAAKQTDKKTLLIYPDTPQKQKEYQDLQVRTFYLSYLKAKDTLPVIAKVLNLKDIIANETTNTITVRDSDKSIDIVAKLIKANDIPEPEVVLNVEMLEVSSTLEEELGLSYPDVITFGVSNTSSGINSSSAFSLAGFGSLNDLGTLSSRELYLSIPTVKLNLLKQDGDTRILAKPSVRVSNNQKATILLGERIPLRSNRRVEDNGAVTYDYQYQDVGIKLVATPDVNRNEEIRLILNLEQSSLGSNVGTSEDPQYAINTRSADTVLTVKDGSTVIIGGLTRKEDRKTVNTVPLLGDIPVLKKLFTHESNGDTNTDLLITITPVIISGAPLPDDDTSTFWSGNWQRIHTTEPYIKKMEQHDPVIPEMPKAE</sequence>
<dbReference type="SMART" id="SM00028">
    <property type="entry name" value="TPR"/>
    <property type="match status" value="2"/>
</dbReference>
<dbReference type="Pfam" id="PF00263">
    <property type="entry name" value="Secretin"/>
    <property type="match status" value="1"/>
</dbReference>
<dbReference type="PANTHER" id="PTHR30332:SF17">
    <property type="entry name" value="TYPE IV PILIATION SYSTEM PROTEIN DR_0774-RELATED"/>
    <property type="match status" value="1"/>
</dbReference>
<evidence type="ECO:0000256" key="2">
    <source>
        <dbReference type="ARBA" id="ARBA00022729"/>
    </source>
</evidence>
<dbReference type="GO" id="GO:0009306">
    <property type="term" value="P:protein secretion"/>
    <property type="evidence" value="ECO:0007669"/>
    <property type="project" value="InterPro"/>
</dbReference>
<keyword evidence="6" id="KW-0813">Transport</keyword>
<evidence type="ECO:0000256" key="1">
    <source>
        <dbReference type="ARBA" id="ARBA00004370"/>
    </source>
</evidence>
<dbReference type="Gene3D" id="3.30.1370.120">
    <property type="match status" value="1"/>
</dbReference>
<dbReference type="STRING" id="1246637.MTBBW1_1430032"/>
<feature type="repeat" description="TPR" evidence="4">
    <location>
        <begin position="81"/>
        <end position="114"/>
    </location>
</feature>
<evidence type="ECO:0000313" key="10">
    <source>
        <dbReference type="Proteomes" id="UP000191931"/>
    </source>
</evidence>
<dbReference type="EMBL" id="FWEV01000050">
    <property type="protein sequence ID" value="SLM28660.1"/>
    <property type="molecule type" value="Genomic_DNA"/>
</dbReference>
<gene>
    <name evidence="9" type="ORF">MTBBW1_1430032</name>
</gene>
<dbReference type="InterPro" id="IPR005644">
    <property type="entry name" value="NolW-like"/>
</dbReference>
<keyword evidence="2" id="KW-0732">Signal</keyword>
<dbReference type="PROSITE" id="PS50005">
    <property type="entry name" value="TPR"/>
    <property type="match status" value="1"/>
</dbReference>
<evidence type="ECO:0000313" key="9">
    <source>
        <dbReference type="EMBL" id="SLM28660.1"/>
    </source>
</evidence>
<dbReference type="Pfam" id="PF03958">
    <property type="entry name" value="Secretin_N"/>
    <property type="match status" value="1"/>
</dbReference>
<comment type="similarity">
    <text evidence="5">Belongs to the bacterial secretin family.</text>
</comment>
<protein>
    <submittedName>
        <fullName evidence="9">Putative Type II and III secretion system protein</fullName>
    </submittedName>
</protein>
<dbReference type="PANTHER" id="PTHR30332">
    <property type="entry name" value="PROBABLE GENERAL SECRETION PATHWAY PROTEIN D"/>
    <property type="match status" value="1"/>
</dbReference>
<accession>A0A1W1H849</accession>
<dbReference type="SUPFAM" id="SSF48452">
    <property type="entry name" value="TPR-like"/>
    <property type="match status" value="1"/>
</dbReference>
<dbReference type="InterPro" id="IPR038591">
    <property type="entry name" value="NolW-like_sf"/>
</dbReference>
<dbReference type="Gene3D" id="1.25.40.10">
    <property type="entry name" value="Tetratricopeptide repeat domain"/>
    <property type="match status" value="1"/>
</dbReference>
<dbReference type="InterPro" id="IPR011990">
    <property type="entry name" value="TPR-like_helical_dom_sf"/>
</dbReference>
<keyword evidence="3" id="KW-0472">Membrane</keyword>
<dbReference type="OrthoDB" id="9775455at2"/>
<evidence type="ECO:0000256" key="4">
    <source>
        <dbReference type="PROSITE-ProRule" id="PRU00339"/>
    </source>
</evidence>
<evidence type="ECO:0000259" key="8">
    <source>
        <dbReference type="Pfam" id="PF03958"/>
    </source>
</evidence>
<evidence type="ECO:0000256" key="6">
    <source>
        <dbReference type="RuleBase" id="RU004004"/>
    </source>
</evidence>
<reference evidence="9 10" key="1">
    <citation type="submission" date="2017-03" db="EMBL/GenBank/DDBJ databases">
        <authorList>
            <person name="Afonso C.L."/>
            <person name="Miller P.J."/>
            <person name="Scott M.A."/>
            <person name="Spackman E."/>
            <person name="Goraichik I."/>
            <person name="Dimitrov K.M."/>
            <person name="Suarez D.L."/>
            <person name="Swayne D.E."/>
        </authorList>
    </citation>
    <scope>NUCLEOTIDE SEQUENCE [LARGE SCALE GENOMIC DNA]</scope>
    <source>
        <strain evidence="9">PRJEB14757</strain>
    </source>
</reference>
<feature type="domain" description="Type II/III secretion system secretin-like" evidence="7">
    <location>
        <begin position="412"/>
        <end position="574"/>
    </location>
</feature>
<comment type="subcellular location">
    <subcellularLocation>
        <location evidence="6">Cell outer membrane</location>
    </subcellularLocation>
    <subcellularLocation>
        <location evidence="1">Membrane</location>
    </subcellularLocation>
</comment>
<dbReference type="Gene3D" id="3.55.50.30">
    <property type="match status" value="1"/>
</dbReference>
<evidence type="ECO:0000259" key="7">
    <source>
        <dbReference type="Pfam" id="PF00263"/>
    </source>
</evidence>
<dbReference type="Proteomes" id="UP000191931">
    <property type="component" value="Unassembled WGS sequence"/>
</dbReference>
<dbReference type="AlphaFoldDB" id="A0A1W1H849"/>